<protein>
    <submittedName>
        <fullName evidence="11">Lipoprotein-releasing system permease protein</fullName>
    </submittedName>
</protein>
<comment type="similarity">
    <text evidence="2">Belongs to the ABC-4 integral membrane protein family. LolC/E subfamily.</text>
</comment>
<keyword evidence="7 8" id="KW-0472">Membrane</keyword>
<feature type="transmembrane region" description="Helical" evidence="8">
    <location>
        <begin position="320"/>
        <end position="347"/>
    </location>
</feature>
<evidence type="ECO:0000256" key="4">
    <source>
        <dbReference type="ARBA" id="ARBA00022475"/>
    </source>
</evidence>
<comment type="caution">
    <text evidence="11">The sequence shown here is derived from an EMBL/GenBank/DDBJ whole genome shotgun (WGS) entry which is preliminary data.</text>
</comment>
<keyword evidence="5 8" id="KW-0812">Transmembrane</keyword>
<dbReference type="NCBIfam" id="TIGR02212">
    <property type="entry name" value="lolCE"/>
    <property type="match status" value="1"/>
</dbReference>
<dbReference type="Pfam" id="PF12704">
    <property type="entry name" value="MacB_PCD"/>
    <property type="match status" value="1"/>
</dbReference>
<reference evidence="11 12" key="1">
    <citation type="submission" date="2023-07" db="EMBL/GenBank/DDBJ databases">
        <title>Sorghum-associated microbial communities from plants grown in Nebraska, USA.</title>
        <authorList>
            <person name="Schachtman D."/>
        </authorList>
    </citation>
    <scope>NUCLEOTIDE SEQUENCE [LARGE SCALE GENOMIC DNA]</scope>
    <source>
        <strain evidence="11 12">584</strain>
    </source>
</reference>
<evidence type="ECO:0000259" key="9">
    <source>
        <dbReference type="Pfam" id="PF02687"/>
    </source>
</evidence>
<dbReference type="Pfam" id="PF02687">
    <property type="entry name" value="FtsX"/>
    <property type="match status" value="1"/>
</dbReference>
<evidence type="ECO:0000259" key="10">
    <source>
        <dbReference type="Pfam" id="PF12704"/>
    </source>
</evidence>
<dbReference type="Proteomes" id="UP001262410">
    <property type="component" value="Unassembled WGS sequence"/>
</dbReference>
<evidence type="ECO:0000256" key="3">
    <source>
        <dbReference type="ARBA" id="ARBA00022448"/>
    </source>
</evidence>
<evidence type="ECO:0000256" key="5">
    <source>
        <dbReference type="ARBA" id="ARBA00022692"/>
    </source>
</evidence>
<dbReference type="RefSeq" id="WP_309796397.1">
    <property type="nucleotide sequence ID" value="NZ_JAVDPW010000006.1"/>
</dbReference>
<dbReference type="InterPro" id="IPR025857">
    <property type="entry name" value="MacB_PCD"/>
</dbReference>
<dbReference type="InterPro" id="IPR011925">
    <property type="entry name" value="LolCE_TM"/>
</dbReference>
<comment type="subcellular location">
    <subcellularLocation>
        <location evidence="1">Cell membrane</location>
        <topology evidence="1">Multi-pass membrane protein</topology>
    </subcellularLocation>
</comment>
<organism evidence="11 12">
    <name type="scientific">Inquilinus ginsengisoli</name>
    <dbReference type="NCBI Taxonomy" id="363840"/>
    <lineage>
        <taxon>Bacteria</taxon>
        <taxon>Pseudomonadati</taxon>
        <taxon>Pseudomonadota</taxon>
        <taxon>Alphaproteobacteria</taxon>
        <taxon>Rhodospirillales</taxon>
        <taxon>Rhodospirillaceae</taxon>
        <taxon>Inquilinus</taxon>
    </lineage>
</organism>
<dbReference type="PANTHER" id="PTHR30489">
    <property type="entry name" value="LIPOPROTEIN-RELEASING SYSTEM TRANSMEMBRANE PROTEIN LOLE"/>
    <property type="match status" value="1"/>
</dbReference>
<feature type="transmembrane region" description="Helical" evidence="8">
    <location>
        <begin position="384"/>
        <end position="404"/>
    </location>
</feature>
<dbReference type="InterPro" id="IPR003838">
    <property type="entry name" value="ABC3_permease_C"/>
</dbReference>
<keyword evidence="11" id="KW-0449">Lipoprotein</keyword>
<accession>A0ABU1JRS7</accession>
<dbReference type="InterPro" id="IPR051447">
    <property type="entry name" value="Lipoprotein-release_system"/>
</dbReference>
<keyword evidence="3" id="KW-0813">Transport</keyword>
<gene>
    <name evidence="11" type="ORF">E9232_003843</name>
</gene>
<feature type="transmembrane region" description="Helical" evidence="8">
    <location>
        <begin position="21"/>
        <end position="48"/>
    </location>
</feature>
<dbReference type="EMBL" id="JAVDPW010000006">
    <property type="protein sequence ID" value="MDR6291317.1"/>
    <property type="molecule type" value="Genomic_DNA"/>
</dbReference>
<keyword evidence="4" id="KW-1003">Cell membrane</keyword>
<feature type="domain" description="ABC3 transporter permease C-terminal" evidence="9">
    <location>
        <begin position="277"/>
        <end position="411"/>
    </location>
</feature>
<evidence type="ECO:0000256" key="1">
    <source>
        <dbReference type="ARBA" id="ARBA00004651"/>
    </source>
</evidence>
<feature type="transmembrane region" description="Helical" evidence="8">
    <location>
        <begin position="275"/>
        <end position="299"/>
    </location>
</feature>
<feature type="domain" description="MacB-like periplasmic core" evidence="10">
    <location>
        <begin position="30"/>
        <end position="247"/>
    </location>
</feature>
<proteinExistence type="inferred from homology"/>
<dbReference type="PANTHER" id="PTHR30489:SF0">
    <property type="entry name" value="LIPOPROTEIN-RELEASING SYSTEM TRANSMEMBRANE PROTEIN LOLE"/>
    <property type="match status" value="1"/>
</dbReference>
<evidence type="ECO:0000256" key="8">
    <source>
        <dbReference type="SAM" id="Phobius"/>
    </source>
</evidence>
<keyword evidence="6 8" id="KW-1133">Transmembrane helix</keyword>
<name>A0ABU1JRS7_9PROT</name>
<evidence type="ECO:0000313" key="11">
    <source>
        <dbReference type="EMBL" id="MDR6291317.1"/>
    </source>
</evidence>
<evidence type="ECO:0000313" key="12">
    <source>
        <dbReference type="Proteomes" id="UP001262410"/>
    </source>
</evidence>
<keyword evidence="12" id="KW-1185">Reference proteome</keyword>
<sequence>MFNAFERTVAFRYLRARRKEGFISVIAGFSLVGILLGVATLIIVMSVMNGFRAQLVQRVLGLDGHLSVTAKAGAGLPDYGPLADKLRQVPGVLRVTPVIQDQALVSRDSSLQGAAYAAVRGVEPADFLNRPAIAKSLYIDKPEDFSGTDAIAIGSGLAGQFGVRVGDELTLVTPHFNRTAFGSVPRSKTYVIAGIFSTGRPEYDSATVYMPLEAAQLLFQMKGQAGGLELFVADPERLDAVRAAVAQAAGPDLQVSDWRDANATIFTALQVERNVMFIILTLIILVAAFNIVSSLVMLVKDKGSDIAILRTMGATRGAILRIFFLTGATIGLVGTAAGLALGLALAANVDAIRAWLQGVLGPETFAAEFSFIAQLPARVDAGQVVWVCLLAVGLTFLASIFPAWRAARLDPVEALRYE</sequence>
<evidence type="ECO:0000256" key="6">
    <source>
        <dbReference type="ARBA" id="ARBA00022989"/>
    </source>
</evidence>
<evidence type="ECO:0000256" key="2">
    <source>
        <dbReference type="ARBA" id="ARBA00005236"/>
    </source>
</evidence>
<evidence type="ECO:0000256" key="7">
    <source>
        <dbReference type="ARBA" id="ARBA00023136"/>
    </source>
</evidence>